<dbReference type="Proteomes" id="UP000220341">
    <property type="component" value="Unassembled WGS sequence"/>
</dbReference>
<reference evidence="1 2" key="1">
    <citation type="submission" date="2017-09" db="EMBL/GenBank/DDBJ databases">
        <title>Large-scale bioinformatics analysis of Bacillus genomes uncovers conserved roles of natural products in bacterial physiology.</title>
        <authorList>
            <consortium name="Agbiome Team Llc"/>
            <person name="Bleich R.M."/>
            <person name="Kirk G.J."/>
            <person name="Santa Maria K.C."/>
            <person name="Allen S.E."/>
            <person name="Farag S."/>
            <person name="Shank E.A."/>
            <person name="Bowers A."/>
        </authorList>
    </citation>
    <scope>NUCLEOTIDE SEQUENCE [LARGE SCALE GENOMIC DNA]</scope>
    <source>
        <strain evidence="1 2">AFS003013</strain>
    </source>
</reference>
<proteinExistence type="predicted"/>
<organism evidence="1 2">
    <name type="scientific">Priestia megaterium</name>
    <name type="common">Bacillus megaterium</name>
    <dbReference type="NCBI Taxonomy" id="1404"/>
    <lineage>
        <taxon>Bacteria</taxon>
        <taxon>Bacillati</taxon>
        <taxon>Bacillota</taxon>
        <taxon>Bacilli</taxon>
        <taxon>Bacillales</taxon>
        <taxon>Bacillaceae</taxon>
        <taxon>Priestia</taxon>
    </lineage>
</organism>
<comment type="caution">
    <text evidence="1">The sequence shown here is derived from an EMBL/GenBank/DDBJ whole genome shotgun (WGS) entry which is preliminary data.</text>
</comment>
<gene>
    <name evidence="1" type="ORF">CN497_19265</name>
</gene>
<accession>A0AAE5UAS1</accession>
<dbReference type="EMBL" id="NTYW01000025">
    <property type="protein sequence ID" value="PES34752.1"/>
    <property type="molecule type" value="Genomic_DNA"/>
</dbReference>
<dbReference type="Gene3D" id="3.40.960.10">
    <property type="entry name" value="VSR Endonuclease"/>
    <property type="match status" value="1"/>
</dbReference>
<sequence>MEKLVPVERTYRGIKVDVKLELYKKNGQLNNRVKKSLDILVNLLEGNGHELLSEYSRNSKKVLIDFKCGHEPHLIRPNNYKSGQGCPKCGDKSSSEKQSKKAREEFPLLVASNRHKLLTPYGKNCEEKVLIDFKCSHEPHLIRPIDYKRGDRCSKCGDIEMAKKLSKKARESFKPFVEAKGHILLTSYGKNRHEKVLIDFRCGHEPHWISPANYMGVKGCPECGILTVAEKKKRQSKEYLLSVVSSNKHELLSEYVENHVKVLIDFKCGHEPHWVTASNYKQGYGCPKCSNNDVEKAKDKLISLISVNDYLLLSEYKDAKSKVLIDFKCGHIPHWISPDNFKKGRRCPHCSESKGEKIIREWLESKNIAHTCQFSFSKSRKRYDFMLETECAIVEVHGLQHYEEVEFYKQITLKERQLNDRKKRQYAEARGFKYIVVDYREHDPKLALRRFIETYNKLS</sequence>
<evidence type="ECO:0000313" key="2">
    <source>
        <dbReference type="Proteomes" id="UP000220341"/>
    </source>
</evidence>
<name>A0AAE5UAS1_PRIMG</name>
<protein>
    <submittedName>
        <fullName evidence="1">Uncharacterized protein</fullName>
    </submittedName>
</protein>
<dbReference type="AlphaFoldDB" id="A0AAE5UAS1"/>
<evidence type="ECO:0000313" key="1">
    <source>
        <dbReference type="EMBL" id="PES34752.1"/>
    </source>
</evidence>
<dbReference type="RefSeq" id="WP_098278500.1">
    <property type="nucleotide sequence ID" value="NZ_NTYW01000025.1"/>
</dbReference>